<dbReference type="InterPro" id="IPR020846">
    <property type="entry name" value="MFS_dom"/>
</dbReference>
<keyword evidence="2" id="KW-1003">Cell membrane</keyword>
<evidence type="ECO:0000256" key="1">
    <source>
        <dbReference type="ARBA" id="ARBA00004429"/>
    </source>
</evidence>
<evidence type="ECO:0000256" key="2">
    <source>
        <dbReference type="ARBA" id="ARBA00022475"/>
    </source>
</evidence>
<dbReference type="InterPro" id="IPR050375">
    <property type="entry name" value="MFS_TsgA-like"/>
</dbReference>
<comment type="caution">
    <text evidence="8">The sequence shown here is derived from an EMBL/GenBank/DDBJ whole genome shotgun (WGS) entry which is preliminary data.</text>
</comment>
<evidence type="ECO:0000256" key="5">
    <source>
        <dbReference type="ARBA" id="ARBA00023136"/>
    </source>
</evidence>
<dbReference type="PROSITE" id="PS50850">
    <property type="entry name" value="MFS"/>
    <property type="match status" value="1"/>
</dbReference>
<feature type="transmembrane region" description="Helical" evidence="6">
    <location>
        <begin position="49"/>
        <end position="71"/>
    </location>
</feature>
<evidence type="ECO:0000256" key="4">
    <source>
        <dbReference type="ARBA" id="ARBA00022989"/>
    </source>
</evidence>
<dbReference type="Pfam" id="PF07690">
    <property type="entry name" value="MFS_1"/>
    <property type="match status" value="1"/>
</dbReference>
<protein>
    <submittedName>
        <fullName evidence="8">MFS transporter</fullName>
    </submittedName>
</protein>
<keyword evidence="9" id="KW-1185">Reference proteome</keyword>
<sequence length="501" mass="53794">MNQKTKWGQFATLVTVFFFWGFVAASNDILIPVFKKAFNLEQWQSQLVAFAFYAAYFIGSIIYFIVSKVIGGDILNKIGYKNGIVIGLIISAIGTLLFYPAANNASFTLMLSGLFIVGLGFSLQQIAANPLAIVMGNPKTGSQRLSMAGGINNFGTTIGPLLVSLAIFGSVSSGNTIASISSVKLPYLVVGAAFIVVAIFLKLSSVPNKIDLEEVAIEEAEAENKILHRASVFQYPQLVLGMIGIFVYVGVEVSTASNLPEYLRQHFEILNGNAVLKSLHLAGAKEFTNDFNAPYISLYWASLMMGRWTGAVGAFDISAGFKKILNFLMPYLAFGVFLIVNSIAQHNITSFYVYGVVIIVMIAGDILSKGSPARMLLIFSLMGISALVIGMFTTGMISVFAFVSVGLFCSTLWPCIFTLSVAGLGKYTNQGSSLLVMMILGGALAPLLQGWLASDHLLGIQFSYIVGVACFAYMAFYAAKAKSILKAQGIDYDVVAKGGGH</sequence>
<organism evidence="8 9">
    <name type="scientific">Parasediminibacterium paludis</name>
    <dbReference type="NCBI Taxonomy" id="908966"/>
    <lineage>
        <taxon>Bacteria</taxon>
        <taxon>Pseudomonadati</taxon>
        <taxon>Bacteroidota</taxon>
        <taxon>Chitinophagia</taxon>
        <taxon>Chitinophagales</taxon>
        <taxon>Chitinophagaceae</taxon>
        <taxon>Parasediminibacterium</taxon>
    </lineage>
</organism>
<feature type="transmembrane region" description="Helical" evidence="6">
    <location>
        <begin position="324"/>
        <end position="344"/>
    </location>
</feature>
<feature type="transmembrane region" description="Helical" evidence="6">
    <location>
        <begin position="154"/>
        <end position="173"/>
    </location>
</feature>
<name>A0ABV8PUJ6_9BACT</name>
<dbReference type="SUPFAM" id="SSF103473">
    <property type="entry name" value="MFS general substrate transporter"/>
    <property type="match status" value="1"/>
</dbReference>
<dbReference type="InterPro" id="IPR036259">
    <property type="entry name" value="MFS_trans_sf"/>
</dbReference>
<feature type="domain" description="Major facilitator superfamily (MFS) profile" evidence="7">
    <location>
        <begin position="1"/>
        <end position="209"/>
    </location>
</feature>
<evidence type="ECO:0000313" key="9">
    <source>
        <dbReference type="Proteomes" id="UP001595906"/>
    </source>
</evidence>
<feature type="transmembrane region" description="Helical" evidence="6">
    <location>
        <begin position="375"/>
        <end position="393"/>
    </location>
</feature>
<proteinExistence type="predicted"/>
<dbReference type="Proteomes" id="UP001595906">
    <property type="component" value="Unassembled WGS sequence"/>
</dbReference>
<keyword evidence="4 6" id="KW-1133">Transmembrane helix</keyword>
<gene>
    <name evidence="8" type="ORF">ACFOW1_02850</name>
</gene>
<dbReference type="Gene3D" id="1.20.1250.20">
    <property type="entry name" value="MFS general substrate transporter like domains"/>
    <property type="match status" value="2"/>
</dbReference>
<dbReference type="PANTHER" id="PTHR43702:SF3">
    <property type="entry name" value="PROTEIN TSGA"/>
    <property type="match status" value="1"/>
</dbReference>
<feature type="transmembrane region" description="Helical" evidence="6">
    <location>
        <begin position="350"/>
        <end position="368"/>
    </location>
</feature>
<feature type="transmembrane region" description="Helical" evidence="6">
    <location>
        <begin position="458"/>
        <end position="479"/>
    </location>
</feature>
<accession>A0ABV8PUJ6</accession>
<evidence type="ECO:0000256" key="6">
    <source>
        <dbReference type="SAM" id="Phobius"/>
    </source>
</evidence>
<evidence type="ECO:0000259" key="7">
    <source>
        <dbReference type="PROSITE" id="PS50850"/>
    </source>
</evidence>
<keyword evidence="5 6" id="KW-0472">Membrane</keyword>
<dbReference type="EMBL" id="JBHSDC010000002">
    <property type="protein sequence ID" value="MFC4230813.1"/>
    <property type="molecule type" value="Genomic_DNA"/>
</dbReference>
<comment type="subcellular location">
    <subcellularLocation>
        <location evidence="1">Cell inner membrane</location>
        <topology evidence="1">Multi-pass membrane protein</topology>
    </subcellularLocation>
</comment>
<feature type="transmembrane region" description="Helical" evidence="6">
    <location>
        <begin position="83"/>
        <end position="101"/>
    </location>
</feature>
<dbReference type="InterPro" id="IPR011701">
    <property type="entry name" value="MFS"/>
</dbReference>
<dbReference type="RefSeq" id="WP_379012198.1">
    <property type="nucleotide sequence ID" value="NZ_JBHSDC010000002.1"/>
</dbReference>
<keyword evidence="3 6" id="KW-0812">Transmembrane</keyword>
<reference evidence="9" key="1">
    <citation type="journal article" date="2019" name="Int. J. Syst. Evol. Microbiol.">
        <title>The Global Catalogue of Microorganisms (GCM) 10K type strain sequencing project: providing services to taxonomists for standard genome sequencing and annotation.</title>
        <authorList>
            <consortium name="The Broad Institute Genomics Platform"/>
            <consortium name="The Broad Institute Genome Sequencing Center for Infectious Disease"/>
            <person name="Wu L."/>
            <person name="Ma J."/>
        </authorList>
    </citation>
    <scope>NUCLEOTIDE SEQUENCE [LARGE SCALE GENOMIC DNA]</scope>
    <source>
        <strain evidence="9">CECT 8010</strain>
    </source>
</reference>
<evidence type="ECO:0000256" key="3">
    <source>
        <dbReference type="ARBA" id="ARBA00022692"/>
    </source>
</evidence>
<dbReference type="PANTHER" id="PTHR43702">
    <property type="entry name" value="L-FUCOSE-PROTON SYMPORTER"/>
    <property type="match status" value="1"/>
</dbReference>
<evidence type="ECO:0000313" key="8">
    <source>
        <dbReference type="EMBL" id="MFC4230813.1"/>
    </source>
</evidence>
<feature type="transmembrane region" description="Helical" evidence="6">
    <location>
        <begin position="434"/>
        <end position="452"/>
    </location>
</feature>
<feature type="transmembrane region" description="Helical" evidence="6">
    <location>
        <begin position="399"/>
        <end position="422"/>
    </location>
</feature>
<feature type="transmembrane region" description="Helical" evidence="6">
    <location>
        <begin position="107"/>
        <end position="133"/>
    </location>
</feature>
<feature type="transmembrane region" description="Helical" evidence="6">
    <location>
        <begin position="185"/>
        <end position="203"/>
    </location>
</feature>